<proteinExistence type="predicted"/>
<sequence length="174" mass="20342">MYVSTSEIVQKANSIVAQCGTRDPLRIARELGIEVMYYPFNEQRGAYKVLMRNRFIYIKNDLHPVMENIVLLHELGHDALHREEATKVGGFKEFEIFNMRDNRMEYEANLFAAQISLSDEDFLELAERGYDTQQIARTLNSDINLVALKADTLISQGYRLRQQEHCNDFLRYDK</sequence>
<dbReference type="GeneID" id="77470476"/>
<dbReference type="AlphaFoldDB" id="A0A2T3G0G8"/>
<dbReference type="Proteomes" id="UP000241201">
    <property type="component" value="Unassembled WGS sequence"/>
</dbReference>
<reference evidence="4" key="1">
    <citation type="submission" date="2018-03" db="EMBL/GenBank/DDBJ databases">
        <title>Lachnoclostridium SNUG30370 gen.nov., sp.nov., isolated from human faeces.</title>
        <authorList>
            <person name="Seo B."/>
            <person name="Jeon K."/>
            <person name="Ko G."/>
        </authorList>
    </citation>
    <scope>NUCLEOTIDE SEQUENCE [LARGE SCALE GENOMIC DNA]</scope>
    <source>
        <strain evidence="4">SNUG30370</strain>
    </source>
</reference>
<accession>A0A2T3G0G8</accession>
<dbReference type="InterPro" id="IPR010359">
    <property type="entry name" value="IrrE_HExxH"/>
</dbReference>
<dbReference type="Proteomes" id="UP001198439">
    <property type="component" value="Unassembled WGS sequence"/>
</dbReference>
<dbReference type="RefSeq" id="WP_106987639.1">
    <property type="nucleotide sequence ID" value="NZ_JADPLM010000023.1"/>
</dbReference>
<evidence type="ECO:0000313" key="2">
    <source>
        <dbReference type="EMBL" id="MCB8610165.1"/>
    </source>
</evidence>
<dbReference type="EMBL" id="PYLP01000004">
    <property type="protein sequence ID" value="PST41029.1"/>
    <property type="molecule type" value="Genomic_DNA"/>
</dbReference>
<dbReference type="Pfam" id="PF06114">
    <property type="entry name" value="Peptidase_M78"/>
    <property type="match status" value="1"/>
</dbReference>
<comment type="caution">
    <text evidence="3">The sequence shown here is derived from an EMBL/GenBank/DDBJ whole genome shotgun (WGS) entry which is preliminary data.</text>
</comment>
<dbReference type="EMBL" id="JAJDKZ010000013">
    <property type="protein sequence ID" value="MCB8610165.1"/>
    <property type="molecule type" value="Genomic_DNA"/>
</dbReference>
<evidence type="ECO:0000259" key="1">
    <source>
        <dbReference type="Pfam" id="PF06114"/>
    </source>
</evidence>
<gene>
    <name evidence="3" type="ORF">C7U55_05130</name>
    <name evidence="2" type="ORF">LJD69_06120</name>
</gene>
<keyword evidence="4" id="KW-1185">Reference proteome</keyword>
<reference evidence="2" key="3">
    <citation type="submission" date="2021-10" db="EMBL/GenBank/DDBJ databases">
        <title>Collection of gut derived symbiotic bacterial strains cultured from healthy donors.</title>
        <authorList>
            <person name="Lin H."/>
            <person name="Littmann E."/>
            <person name="Kohout C."/>
            <person name="Pamer E.G."/>
        </authorList>
    </citation>
    <scope>NUCLEOTIDE SEQUENCE</scope>
    <source>
        <strain evidence="2">DFI.4.48</strain>
    </source>
</reference>
<protein>
    <submittedName>
        <fullName evidence="2">ImmA/IrrE family metallo-endopeptidase</fullName>
    </submittedName>
    <submittedName>
        <fullName evidence="3">Zn peptidase</fullName>
    </submittedName>
</protein>
<name>A0A2T3G0G8_9FIRM</name>
<organism evidence="3 4">
    <name type="scientific">Faecalibacillus faecis</name>
    <dbReference type="NCBI Taxonomy" id="1982628"/>
    <lineage>
        <taxon>Bacteria</taxon>
        <taxon>Bacillati</taxon>
        <taxon>Bacillota</taxon>
        <taxon>Erysipelotrichia</taxon>
        <taxon>Erysipelotrichales</taxon>
        <taxon>Coprobacillaceae</taxon>
        <taxon>Faecalibacillus</taxon>
    </lineage>
</organism>
<reference evidence="3" key="2">
    <citation type="journal article" date="2019" name="Int. J. Syst. Evol. Microbiol.">
        <title>Faecalibacillus intestinalis gen. nov., sp. nov. and Faecalibacillus faecis sp. nov., isolated from human faeces.</title>
        <authorList>
            <person name="Seo B."/>
            <person name="Jeon K."/>
            <person name="Baek I."/>
            <person name="Lee Y.M."/>
            <person name="Baek K."/>
            <person name="Ko G."/>
        </authorList>
    </citation>
    <scope>NUCLEOTIDE SEQUENCE</scope>
    <source>
        <strain evidence="3">SNUG30370</strain>
    </source>
</reference>
<feature type="domain" description="IrrE N-terminal-like" evidence="1">
    <location>
        <begin position="29"/>
        <end position="140"/>
    </location>
</feature>
<evidence type="ECO:0000313" key="3">
    <source>
        <dbReference type="EMBL" id="PST41029.1"/>
    </source>
</evidence>
<dbReference type="Gene3D" id="1.10.10.2910">
    <property type="match status" value="1"/>
</dbReference>
<evidence type="ECO:0000313" key="4">
    <source>
        <dbReference type="Proteomes" id="UP000241201"/>
    </source>
</evidence>